<accession>A0ABY8LUK2</accession>
<dbReference type="InterPro" id="IPR001412">
    <property type="entry name" value="aa-tRNA-synth_I_CS"/>
</dbReference>
<keyword evidence="9 12" id="KW-0648">Protein biosynthesis</keyword>
<dbReference type="InterPro" id="IPR033911">
    <property type="entry name" value="MetRS_core"/>
</dbReference>
<dbReference type="InterPro" id="IPR009080">
    <property type="entry name" value="tRNAsynth_Ia_anticodon-bd"/>
</dbReference>
<dbReference type="CDD" id="cd00814">
    <property type="entry name" value="MetRS_core"/>
    <property type="match status" value="1"/>
</dbReference>
<dbReference type="InterPro" id="IPR041872">
    <property type="entry name" value="Anticodon_Met"/>
</dbReference>
<dbReference type="EC" id="6.1.1.10" evidence="3"/>
<evidence type="ECO:0000256" key="10">
    <source>
        <dbReference type="ARBA" id="ARBA00023146"/>
    </source>
</evidence>
<dbReference type="InterPro" id="IPR014729">
    <property type="entry name" value="Rossmann-like_a/b/a_fold"/>
</dbReference>
<evidence type="ECO:0000313" key="15">
    <source>
        <dbReference type="Proteomes" id="UP001179842"/>
    </source>
</evidence>
<evidence type="ECO:0000256" key="11">
    <source>
        <dbReference type="ARBA" id="ARBA00030904"/>
    </source>
</evidence>
<dbReference type="RefSeq" id="WP_280102220.1">
    <property type="nucleotide sequence ID" value="NZ_CP122979.1"/>
</dbReference>
<dbReference type="Gene3D" id="3.40.50.620">
    <property type="entry name" value="HUPs"/>
    <property type="match status" value="1"/>
</dbReference>
<comment type="subcellular location">
    <subcellularLocation>
        <location evidence="2">Cytoplasm</location>
    </subcellularLocation>
</comment>
<dbReference type="SUPFAM" id="SSF52374">
    <property type="entry name" value="Nucleotidylyl transferase"/>
    <property type="match status" value="1"/>
</dbReference>
<dbReference type="InterPro" id="IPR014758">
    <property type="entry name" value="Met-tRNA_synth"/>
</dbReference>
<keyword evidence="8 12" id="KW-0067">ATP-binding</keyword>
<reference evidence="14" key="1">
    <citation type="submission" date="2023-04" db="EMBL/GenBank/DDBJ databases">
        <title>Completed genome of Mycoplasma lagogenitalium type strain 12MS.</title>
        <authorList>
            <person name="Spergser J."/>
        </authorList>
    </citation>
    <scope>NUCLEOTIDE SEQUENCE</scope>
    <source>
        <strain evidence="14">12MS</strain>
    </source>
</reference>
<dbReference type="SUPFAM" id="SSF47323">
    <property type="entry name" value="Anticodon-binding domain of a subclass of class I aminoacyl-tRNA synthetases"/>
    <property type="match status" value="1"/>
</dbReference>
<evidence type="ECO:0000256" key="7">
    <source>
        <dbReference type="ARBA" id="ARBA00022741"/>
    </source>
</evidence>
<organism evidence="14 15">
    <name type="scientific">Mesomycoplasma lagogenitalium</name>
    <dbReference type="NCBI Taxonomy" id="171286"/>
    <lineage>
        <taxon>Bacteria</taxon>
        <taxon>Bacillati</taxon>
        <taxon>Mycoplasmatota</taxon>
        <taxon>Mycoplasmoidales</taxon>
        <taxon>Metamycoplasmataceae</taxon>
        <taxon>Mesomycoplasma</taxon>
    </lineage>
</organism>
<comment type="function">
    <text evidence="1">Is required not only for elongation of protein synthesis but also for the initiation of all mRNA translation through initiator tRNA(fMet) aminoacylation.</text>
</comment>
<keyword evidence="5" id="KW-0963">Cytoplasm</keyword>
<dbReference type="Pfam" id="PF09334">
    <property type="entry name" value="tRNA-synt_1g"/>
    <property type="match status" value="2"/>
</dbReference>
<dbReference type="PANTHER" id="PTHR43326:SF1">
    <property type="entry name" value="METHIONINE--TRNA LIGASE, MITOCHONDRIAL"/>
    <property type="match status" value="1"/>
</dbReference>
<evidence type="ECO:0000256" key="9">
    <source>
        <dbReference type="ARBA" id="ARBA00022917"/>
    </source>
</evidence>
<keyword evidence="7 12" id="KW-0547">Nucleotide-binding</keyword>
<evidence type="ECO:0000256" key="4">
    <source>
        <dbReference type="ARBA" id="ARBA00018753"/>
    </source>
</evidence>
<dbReference type="GO" id="GO:0004825">
    <property type="term" value="F:methionine-tRNA ligase activity"/>
    <property type="evidence" value="ECO:0007669"/>
    <property type="project" value="UniProtKB-EC"/>
</dbReference>
<dbReference type="InterPro" id="IPR023457">
    <property type="entry name" value="Met-tRNA_synth_2"/>
</dbReference>
<dbReference type="EMBL" id="CP122979">
    <property type="protein sequence ID" value="WGI36917.1"/>
    <property type="molecule type" value="Genomic_DNA"/>
</dbReference>
<dbReference type="InterPro" id="IPR015413">
    <property type="entry name" value="Methionyl/Leucyl_tRNA_Synth"/>
</dbReference>
<evidence type="ECO:0000256" key="8">
    <source>
        <dbReference type="ARBA" id="ARBA00022840"/>
    </source>
</evidence>
<keyword evidence="6 12" id="KW-0436">Ligase</keyword>
<dbReference type="CDD" id="cd07957">
    <property type="entry name" value="Anticodon_Ia_Met"/>
    <property type="match status" value="1"/>
</dbReference>
<dbReference type="Gene3D" id="2.170.220.10">
    <property type="match status" value="1"/>
</dbReference>
<name>A0ABY8LUK2_9BACT</name>
<evidence type="ECO:0000256" key="2">
    <source>
        <dbReference type="ARBA" id="ARBA00004496"/>
    </source>
</evidence>
<gene>
    <name evidence="14" type="primary">metG</name>
    <name evidence="14" type="ORF">QEG99_01385</name>
</gene>
<keyword evidence="10 12" id="KW-0030">Aminoacyl-tRNA synthetase</keyword>
<dbReference type="Gene3D" id="1.10.730.10">
    <property type="entry name" value="Isoleucyl-tRNA Synthetase, Domain 1"/>
    <property type="match status" value="1"/>
</dbReference>
<sequence length="515" mass="60460">MNKKQKTFFITTPIYYPSGNLHIGHLYTTTLAWVFANYKKNLNYDVKFLTGADEHGLKIQQKAQEMNLSPQEYVDIQSAKFKELWKLAKINYDYFSRTTNANHAKVVLNVFQQLLKKEIIYKGIYKGLYSVSAEEFLTPTQAKFKDGKYFHPVSEDQLIEVEEESYFLKMSKFQDWLLSSWKEKENWIYPQQIIKELENNFLEKGLEDLSVTRVSFTWGIPLANDKKHVIYVWLDALFNYLSALNFSLDDDQDYLKYWKNGDEIVHIVGKEITRFHCIYWPIMLKSLDLKQPTTILSHGLIRDANGRKMSKSLNNVVDPIYLINKYGAEPVKYYLSTQIIMGQDANFDEEHFINVYNSNLANNYGNLLSRTIAMIKQSFTGSVKYCENKIEKYEKEIFNSILQTKEIYLDEMNNFKIDKAFKEAINLSKKLNNYIDLTLPWTLKDNLERLEVVLNTLLNGLYAITCFMSCVFKEKTQEVLKQLNLTTINFDDIGNWNLFNDKIVEKGSLLFERIK</sequence>
<dbReference type="PANTHER" id="PTHR43326">
    <property type="entry name" value="METHIONYL-TRNA SYNTHETASE"/>
    <property type="match status" value="1"/>
</dbReference>
<feature type="domain" description="Methionyl/Leucyl tRNA synthetase" evidence="13">
    <location>
        <begin position="9"/>
        <end position="141"/>
    </location>
</feature>
<evidence type="ECO:0000313" key="14">
    <source>
        <dbReference type="EMBL" id="WGI36917.1"/>
    </source>
</evidence>
<evidence type="ECO:0000256" key="12">
    <source>
        <dbReference type="RuleBase" id="RU363039"/>
    </source>
</evidence>
<dbReference type="NCBIfam" id="TIGR00398">
    <property type="entry name" value="metG"/>
    <property type="match status" value="1"/>
</dbReference>
<keyword evidence="15" id="KW-1185">Reference proteome</keyword>
<dbReference type="PROSITE" id="PS00178">
    <property type="entry name" value="AA_TRNA_LIGASE_I"/>
    <property type="match status" value="1"/>
</dbReference>
<proteinExistence type="inferred from homology"/>
<evidence type="ECO:0000256" key="6">
    <source>
        <dbReference type="ARBA" id="ARBA00022598"/>
    </source>
</evidence>
<comment type="similarity">
    <text evidence="12">Belongs to the class-I aminoacyl-tRNA synthetase family.</text>
</comment>
<evidence type="ECO:0000256" key="3">
    <source>
        <dbReference type="ARBA" id="ARBA00012838"/>
    </source>
</evidence>
<dbReference type="PRINTS" id="PR01041">
    <property type="entry name" value="TRNASYNTHMET"/>
</dbReference>
<dbReference type="Proteomes" id="UP001179842">
    <property type="component" value="Chromosome"/>
</dbReference>
<feature type="domain" description="Methionyl/Leucyl tRNA synthetase" evidence="13">
    <location>
        <begin position="161"/>
        <end position="371"/>
    </location>
</feature>
<evidence type="ECO:0000256" key="1">
    <source>
        <dbReference type="ARBA" id="ARBA00003314"/>
    </source>
</evidence>
<evidence type="ECO:0000256" key="5">
    <source>
        <dbReference type="ARBA" id="ARBA00022490"/>
    </source>
</evidence>
<evidence type="ECO:0000259" key="13">
    <source>
        <dbReference type="Pfam" id="PF09334"/>
    </source>
</evidence>
<protein>
    <recommendedName>
        <fullName evidence="4">Methionine--tRNA ligase</fullName>
        <ecNumber evidence="3">6.1.1.10</ecNumber>
    </recommendedName>
    <alternativeName>
        <fullName evidence="11">Methionyl-tRNA synthetase</fullName>
    </alternativeName>
</protein>